<evidence type="ECO:0000313" key="15">
    <source>
        <dbReference type="Proteomes" id="UP000249590"/>
    </source>
</evidence>
<dbReference type="InterPro" id="IPR036097">
    <property type="entry name" value="HisK_dim/P_sf"/>
</dbReference>
<sequence>MTLSAPLVVSVGGVYLALLFLVAFITDRLAVEGRAKFLASPIVYTLSLAVYCTSWTFFGAVGTASRSGIEFVTIYIGPTLALMAGWLFLPKMVRIAKAQRITSIADFMSARYGKSRAVAVLVTVIALASITPYIALQLIAIRRSFVVLSGGQADGAGTAFWVAATMVFFVIVFGTRRVNADESQPGIVAAIAFESIVKLAALLAVAILAMLVLMEPPAAGSLFGNGETALDAISAFDPGDGARWTTLLLLSAAAIICLPRQFQVAVVENRSEDHITVASWLFPLYLFLLTLAAVPIAAAGLIALPAGAEPDLYVLTLPLARDSMFLALGAFVGGLSAATSMVIVASLALAVMISNHLVAPLLVGRVNRPGGIGAAVLVTRRIAIAGVIGLGTLYAEAHGSGGGLASIGLIAFAGVGQFAPALIVGLFWRRANRYGATAGLATGAALWVALLLLPSFGVGTELVDFARSVLLPPDHLFGPDAVDPLVFGASISIGLNVMVYLVVSLATAGGVVDELQATVFVDALRRGGAEPTLRRSASRRELMRLARRILGPQRADEVFAAMRTTTDEAADSTLIAQVERELAFAVGTSSAHTLVTQIAIGEPLAVDAAITLLRETQEAIEAARQLDIRSLELERTTAELAGTNASLKALLAEKDDFLSRVSHEMRTPVTAVRSFAELLREGSLDPDRAARFVDIILEESRRLTRLLDDILDLSRLEAGVAPIQMERIDAAAAIAEAAAVMDGFAQRQGVAIRVDATGPVYVRADADRLKQVLVNLLSNAIKFCGDGPVVISAATEYGTAVLRVRDRGPGIASEIQPRLFGKFVSGTAPHGLAGAGLGLAISRQIMRGLGGSLALEMTGPTGTVFAARLPLAGEPRARLAS</sequence>
<keyword evidence="8" id="KW-0418">Kinase</keyword>
<evidence type="ECO:0000256" key="1">
    <source>
        <dbReference type="ARBA" id="ARBA00000085"/>
    </source>
</evidence>
<dbReference type="OrthoDB" id="9764438at2"/>
<dbReference type="FunFam" id="1.10.287.130:FF:000001">
    <property type="entry name" value="Two-component sensor histidine kinase"/>
    <property type="match status" value="1"/>
</dbReference>
<feature type="transmembrane region" description="Helical" evidence="12">
    <location>
        <begin position="407"/>
        <end position="428"/>
    </location>
</feature>
<evidence type="ECO:0000313" key="14">
    <source>
        <dbReference type="EMBL" id="RAH99522.1"/>
    </source>
</evidence>
<dbReference type="AlphaFoldDB" id="A0A8B2NQN7"/>
<feature type="transmembrane region" description="Helical" evidence="12">
    <location>
        <begin position="117"/>
        <end position="136"/>
    </location>
</feature>
<gene>
    <name evidence="14" type="ORF">DLJ53_23720</name>
</gene>
<dbReference type="SUPFAM" id="SSF55874">
    <property type="entry name" value="ATPase domain of HSP90 chaperone/DNA topoisomerase II/histidine kinase"/>
    <property type="match status" value="1"/>
</dbReference>
<keyword evidence="10" id="KW-0902">Two-component regulatory system</keyword>
<dbReference type="SMART" id="SM00388">
    <property type="entry name" value="HisKA"/>
    <property type="match status" value="1"/>
</dbReference>
<dbReference type="Proteomes" id="UP000249590">
    <property type="component" value="Unassembled WGS sequence"/>
</dbReference>
<feature type="transmembrane region" description="Helical" evidence="12">
    <location>
        <begin position="241"/>
        <end position="259"/>
    </location>
</feature>
<dbReference type="Pfam" id="PF00512">
    <property type="entry name" value="HisKA"/>
    <property type="match status" value="1"/>
</dbReference>
<dbReference type="PANTHER" id="PTHR43711">
    <property type="entry name" value="TWO-COMPONENT HISTIDINE KINASE"/>
    <property type="match status" value="1"/>
</dbReference>
<comment type="caution">
    <text evidence="14">The sequence shown here is derived from an EMBL/GenBank/DDBJ whole genome shotgun (WGS) entry which is preliminary data.</text>
</comment>
<comment type="catalytic activity">
    <reaction evidence="1">
        <text>ATP + protein L-histidine = ADP + protein N-phospho-L-histidine.</text>
        <dbReference type="EC" id="2.7.13.3"/>
    </reaction>
</comment>
<evidence type="ECO:0000256" key="9">
    <source>
        <dbReference type="ARBA" id="ARBA00022989"/>
    </source>
</evidence>
<comment type="subcellular location">
    <subcellularLocation>
        <location evidence="2">Membrane</location>
        <topology evidence="2">Multi-pass membrane protein</topology>
    </subcellularLocation>
</comment>
<evidence type="ECO:0000256" key="10">
    <source>
        <dbReference type="ARBA" id="ARBA00023012"/>
    </source>
</evidence>
<dbReference type="PROSITE" id="PS50109">
    <property type="entry name" value="HIS_KIN"/>
    <property type="match status" value="1"/>
</dbReference>
<protein>
    <recommendedName>
        <fullName evidence="4">histidine kinase</fullName>
        <ecNumber evidence="4">2.7.13.3</ecNumber>
    </recommendedName>
</protein>
<dbReference type="GO" id="GO:0000155">
    <property type="term" value="F:phosphorelay sensor kinase activity"/>
    <property type="evidence" value="ECO:0007669"/>
    <property type="project" value="InterPro"/>
</dbReference>
<dbReference type="InterPro" id="IPR004358">
    <property type="entry name" value="Sig_transdc_His_kin-like_C"/>
</dbReference>
<keyword evidence="7 12" id="KW-0812">Transmembrane</keyword>
<evidence type="ECO:0000256" key="7">
    <source>
        <dbReference type="ARBA" id="ARBA00022692"/>
    </source>
</evidence>
<accession>A0A8B2NQN7</accession>
<dbReference type="Gene3D" id="3.30.565.10">
    <property type="entry name" value="Histidine kinase-like ATPase, C-terminal domain"/>
    <property type="match status" value="1"/>
</dbReference>
<feature type="transmembrane region" description="Helical" evidence="12">
    <location>
        <begin position="280"/>
        <end position="304"/>
    </location>
</feature>
<keyword evidence="5" id="KW-0597">Phosphoprotein</keyword>
<feature type="transmembrane region" description="Helical" evidence="12">
    <location>
        <begin position="372"/>
        <end position="395"/>
    </location>
</feature>
<dbReference type="CDD" id="cd00075">
    <property type="entry name" value="HATPase"/>
    <property type="match status" value="1"/>
</dbReference>
<keyword evidence="6" id="KW-0808">Transferase</keyword>
<feature type="transmembrane region" description="Helical" evidence="12">
    <location>
        <begin position="187"/>
        <end position="213"/>
    </location>
</feature>
<dbReference type="InterPro" id="IPR003661">
    <property type="entry name" value="HisK_dim/P_dom"/>
</dbReference>
<feature type="transmembrane region" description="Helical" evidence="12">
    <location>
        <begin position="37"/>
        <end position="57"/>
    </location>
</feature>
<evidence type="ECO:0000256" key="2">
    <source>
        <dbReference type="ARBA" id="ARBA00004141"/>
    </source>
</evidence>
<dbReference type="CDD" id="cd00082">
    <property type="entry name" value="HisKA"/>
    <property type="match status" value="1"/>
</dbReference>
<evidence type="ECO:0000256" key="3">
    <source>
        <dbReference type="ARBA" id="ARBA00006434"/>
    </source>
</evidence>
<dbReference type="InterPro" id="IPR036890">
    <property type="entry name" value="HATPase_C_sf"/>
</dbReference>
<feature type="transmembrane region" description="Helical" evidence="12">
    <location>
        <begin position="156"/>
        <end position="175"/>
    </location>
</feature>
<dbReference type="SMART" id="SM00387">
    <property type="entry name" value="HATPase_c"/>
    <property type="match status" value="1"/>
</dbReference>
<feature type="transmembrane region" description="Helical" evidence="12">
    <location>
        <begin position="6"/>
        <end position="25"/>
    </location>
</feature>
<dbReference type="InterPro" id="IPR003594">
    <property type="entry name" value="HATPase_dom"/>
</dbReference>
<dbReference type="InterPro" id="IPR005467">
    <property type="entry name" value="His_kinase_dom"/>
</dbReference>
<dbReference type="PANTHER" id="PTHR43711:SF1">
    <property type="entry name" value="HISTIDINE KINASE 1"/>
    <property type="match status" value="1"/>
</dbReference>
<feature type="domain" description="Histidine kinase" evidence="13">
    <location>
        <begin position="660"/>
        <end position="873"/>
    </location>
</feature>
<dbReference type="InterPro" id="IPR038377">
    <property type="entry name" value="Na/Glc_symporter_sf"/>
</dbReference>
<dbReference type="GO" id="GO:0016020">
    <property type="term" value="C:membrane"/>
    <property type="evidence" value="ECO:0007669"/>
    <property type="project" value="UniProtKB-SubCell"/>
</dbReference>
<evidence type="ECO:0000256" key="8">
    <source>
        <dbReference type="ARBA" id="ARBA00022777"/>
    </source>
</evidence>
<dbReference type="RefSeq" id="WP_111349807.1">
    <property type="nucleotide sequence ID" value="NZ_JAIWKD010000006.1"/>
</dbReference>
<evidence type="ECO:0000256" key="12">
    <source>
        <dbReference type="SAM" id="Phobius"/>
    </source>
</evidence>
<feature type="transmembrane region" description="Helical" evidence="12">
    <location>
        <begin position="324"/>
        <end position="351"/>
    </location>
</feature>
<comment type="similarity">
    <text evidence="3">Belongs to the sodium:solute symporter (SSF) (TC 2.A.21) family.</text>
</comment>
<organism evidence="14 15">
    <name type="scientific">Acuticoccus sediminis</name>
    <dbReference type="NCBI Taxonomy" id="2184697"/>
    <lineage>
        <taxon>Bacteria</taxon>
        <taxon>Pseudomonadati</taxon>
        <taxon>Pseudomonadota</taxon>
        <taxon>Alphaproteobacteria</taxon>
        <taxon>Hyphomicrobiales</taxon>
        <taxon>Amorphaceae</taxon>
        <taxon>Acuticoccus</taxon>
    </lineage>
</organism>
<dbReference type="InterPro" id="IPR001734">
    <property type="entry name" value="Na/solute_symporter"/>
</dbReference>
<evidence type="ECO:0000256" key="6">
    <source>
        <dbReference type="ARBA" id="ARBA00022679"/>
    </source>
</evidence>
<keyword evidence="15" id="KW-1185">Reference proteome</keyword>
<feature type="transmembrane region" description="Helical" evidence="12">
    <location>
        <begin position="69"/>
        <end position="89"/>
    </location>
</feature>
<proteinExistence type="inferred from homology"/>
<evidence type="ECO:0000259" key="13">
    <source>
        <dbReference type="PROSITE" id="PS50109"/>
    </source>
</evidence>
<dbReference type="SUPFAM" id="SSF47384">
    <property type="entry name" value="Homodimeric domain of signal transducing histidine kinase"/>
    <property type="match status" value="1"/>
</dbReference>
<dbReference type="InterPro" id="IPR050736">
    <property type="entry name" value="Sensor_HK_Regulatory"/>
</dbReference>
<dbReference type="EMBL" id="QHHQ01000005">
    <property type="protein sequence ID" value="RAH99522.1"/>
    <property type="molecule type" value="Genomic_DNA"/>
</dbReference>
<dbReference type="EC" id="2.7.13.3" evidence="4"/>
<dbReference type="Pfam" id="PF00474">
    <property type="entry name" value="SSF"/>
    <property type="match status" value="1"/>
</dbReference>
<name>A0A8B2NQN7_9HYPH</name>
<dbReference type="PROSITE" id="PS50283">
    <property type="entry name" value="NA_SOLUT_SYMP_3"/>
    <property type="match status" value="1"/>
</dbReference>
<evidence type="ECO:0000256" key="4">
    <source>
        <dbReference type="ARBA" id="ARBA00012438"/>
    </source>
</evidence>
<dbReference type="Pfam" id="PF02518">
    <property type="entry name" value="HATPase_c"/>
    <property type="match status" value="1"/>
</dbReference>
<keyword evidence="11 12" id="KW-0472">Membrane</keyword>
<evidence type="ECO:0000256" key="11">
    <source>
        <dbReference type="ARBA" id="ARBA00023136"/>
    </source>
</evidence>
<dbReference type="Gene3D" id="1.20.1730.10">
    <property type="entry name" value="Sodium/glucose cotransporter"/>
    <property type="match status" value="1"/>
</dbReference>
<dbReference type="Gene3D" id="1.10.287.130">
    <property type="match status" value="1"/>
</dbReference>
<reference evidence="14 15" key="1">
    <citation type="submission" date="2018-05" db="EMBL/GenBank/DDBJ databases">
        <title>Acuticoccus sediminis sp. nov., isolated from deep-sea sediment of Indian Ocean.</title>
        <authorList>
            <person name="Liu X."/>
            <person name="Lai Q."/>
            <person name="Du Y."/>
            <person name="Sun F."/>
            <person name="Zhang X."/>
            <person name="Wang S."/>
            <person name="Shao Z."/>
        </authorList>
    </citation>
    <scope>NUCLEOTIDE SEQUENCE [LARGE SCALE GENOMIC DNA]</scope>
    <source>
        <strain evidence="14 15">PTG4-2</strain>
    </source>
</reference>
<feature type="transmembrane region" description="Helical" evidence="12">
    <location>
        <begin position="440"/>
        <end position="465"/>
    </location>
</feature>
<evidence type="ECO:0000256" key="5">
    <source>
        <dbReference type="ARBA" id="ARBA00022553"/>
    </source>
</evidence>
<dbReference type="PRINTS" id="PR00344">
    <property type="entry name" value="BCTRLSENSOR"/>
</dbReference>
<keyword evidence="9 12" id="KW-1133">Transmembrane helix</keyword>
<dbReference type="GO" id="GO:0022857">
    <property type="term" value="F:transmembrane transporter activity"/>
    <property type="evidence" value="ECO:0007669"/>
    <property type="project" value="InterPro"/>
</dbReference>